<dbReference type="Pfam" id="PF13962">
    <property type="entry name" value="PGG"/>
    <property type="match status" value="1"/>
</dbReference>
<evidence type="ECO:0000256" key="5">
    <source>
        <dbReference type="ARBA" id="ARBA00023043"/>
    </source>
</evidence>
<feature type="transmembrane region" description="Helical" evidence="8">
    <location>
        <begin position="635"/>
        <end position="655"/>
    </location>
</feature>
<evidence type="ECO:0000256" key="1">
    <source>
        <dbReference type="ARBA" id="ARBA00004141"/>
    </source>
</evidence>
<dbReference type="SMART" id="SM00248">
    <property type="entry name" value="ANK"/>
    <property type="match status" value="6"/>
</dbReference>
<evidence type="ECO:0000256" key="7">
    <source>
        <dbReference type="PROSITE-ProRule" id="PRU00023"/>
    </source>
</evidence>
<name>A0A803KQH7_CHEQI</name>
<dbReference type="Proteomes" id="UP000596660">
    <property type="component" value="Unplaced"/>
</dbReference>
<dbReference type="Pfam" id="PF12796">
    <property type="entry name" value="Ank_2"/>
    <property type="match status" value="1"/>
</dbReference>
<dbReference type="Gene3D" id="1.25.40.20">
    <property type="entry name" value="Ankyrin repeat-containing domain"/>
    <property type="match status" value="3"/>
</dbReference>
<dbReference type="InterPro" id="IPR002110">
    <property type="entry name" value="Ankyrin_rpt"/>
</dbReference>
<reference evidence="10" key="1">
    <citation type="journal article" date="2017" name="Nature">
        <title>The genome of Chenopodium quinoa.</title>
        <authorList>
            <person name="Jarvis D.E."/>
            <person name="Ho Y.S."/>
            <person name="Lightfoot D.J."/>
            <person name="Schmoeckel S.M."/>
            <person name="Li B."/>
            <person name="Borm T.J.A."/>
            <person name="Ohyanagi H."/>
            <person name="Mineta K."/>
            <person name="Michell C.T."/>
            <person name="Saber N."/>
            <person name="Kharbatia N.M."/>
            <person name="Rupper R.R."/>
            <person name="Sharp A.R."/>
            <person name="Dally N."/>
            <person name="Boughton B.A."/>
            <person name="Woo Y.H."/>
            <person name="Gao G."/>
            <person name="Schijlen E.G.W.M."/>
            <person name="Guo X."/>
            <person name="Momin A.A."/>
            <person name="Negrao S."/>
            <person name="Al-Babili S."/>
            <person name="Gehring C."/>
            <person name="Roessner U."/>
            <person name="Jung C."/>
            <person name="Murphy K."/>
            <person name="Arold S.T."/>
            <person name="Gojobori T."/>
            <person name="van der Linden C.G."/>
            <person name="van Loo E.N."/>
            <person name="Jellen E.N."/>
            <person name="Maughan P.J."/>
            <person name="Tester M."/>
        </authorList>
    </citation>
    <scope>NUCLEOTIDE SEQUENCE [LARGE SCALE GENOMIC DNA]</scope>
    <source>
        <strain evidence="10">cv. PI 614886</strain>
    </source>
</reference>
<evidence type="ECO:0000256" key="4">
    <source>
        <dbReference type="ARBA" id="ARBA00022989"/>
    </source>
</evidence>
<reference evidence="10" key="2">
    <citation type="submission" date="2021-03" db="UniProtKB">
        <authorList>
            <consortium name="EnsemblPlants"/>
        </authorList>
    </citation>
    <scope>IDENTIFICATION</scope>
</reference>
<comment type="subcellular location">
    <subcellularLocation>
        <location evidence="1">Membrane</location>
        <topology evidence="1">Multi-pass membrane protein</topology>
    </subcellularLocation>
</comment>
<dbReference type="GO" id="GO:0005886">
    <property type="term" value="C:plasma membrane"/>
    <property type="evidence" value="ECO:0007669"/>
    <property type="project" value="TreeGrafter"/>
</dbReference>
<keyword evidence="6 8" id="KW-0472">Membrane</keyword>
<feature type="repeat" description="ANK" evidence="7">
    <location>
        <begin position="461"/>
        <end position="483"/>
    </location>
</feature>
<evidence type="ECO:0000313" key="10">
    <source>
        <dbReference type="EnsemblPlants" id="AUR62001283-RA:cds"/>
    </source>
</evidence>
<feature type="repeat" description="ANK" evidence="7">
    <location>
        <begin position="105"/>
        <end position="137"/>
    </location>
</feature>
<dbReference type="InterPro" id="IPR036770">
    <property type="entry name" value="Ankyrin_rpt-contain_sf"/>
</dbReference>
<evidence type="ECO:0000259" key="9">
    <source>
        <dbReference type="Pfam" id="PF13962"/>
    </source>
</evidence>
<dbReference type="PROSITE" id="PS50297">
    <property type="entry name" value="ANK_REP_REGION"/>
    <property type="match status" value="2"/>
</dbReference>
<dbReference type="PANTHER" id="PTHR24186:SF46">
    <property type="entry name" value="PROTEIN ACCELERATED CELL DEATH 6-LIKE"/>
    <property type="match status" value="1"/>
</dbReference>
<proteinExistence type="predicted"/>
<feature type="transmembrane region" description="Helical" evidence="8">
    <location>
        <begin position="564"/>
        <end position="590"/>
    </location>
</feature>
<keyword evidence="2 8" id="KW-0812">Transmembrane</keyword>
<protein>
    <recommendedName>
        <fullName evidence="9">PGG domain-containing protein</fullName>
    </recommendedName>
</protein>
<dbReference type="EnsemblPlants" id="AUR62001283-RA">
    <property type="protein sequence ID" value="AUR62001283-RA:cds"/>
    <property type="gene ID" value="AUR62001283"/>
</dbReference>
<evidence type="ECO:0000256" key="6">
    <source>
        <dbReference type="ARBA" id="ARBA00023136"/>
    </source>
</evidence>
<keyword evidence="4 8" id="KW-1133">Transmembrane helix</keyword>
<keyword evidence="5 7" id="KW-0040">ANK repeat</keyword>
<dbReference type="InterPro" id="IPR026961">
    <property type="entry name" value="PGG_dom"/>
</dbReference>
<sequence>MTKFVHGEDMSSMIYFLVEKGSCVTCWPDANGLTPLHRAASLGMPFNIEVIRSILYHFPQSAEVCDTLGNSILHLLIGRMPSYLEGKNLLKFKEIFALRNYQDQRGNTPLHIAARSKDINMVRVLLEFSTKLSIKNKEGISVASLIQQHNLHEVLRKRKLTPEECKATNKPNISFLRERMSKLGEDFLLSQDSKERNVLHRLMEIKNESHIIQDDFIDFVQQILEKFPKLVCQTDVNGDTPIHILVRNNPDSTIYVASGNRTNTNQNVNDFIFSSLWRSGVLSALLELCNQCNLKIQREESAKEARYDPPWLVQNALGNTPLHEALIANNHVLVRRLLALDRRSAGLVNKCKETPLHLIGGRPMYMEQFKRKDIELMVEAKAEAAYWPDQDGLTPILRAFQVGDLSTATILCSISPEAAKICDANDQSFWHLLVNHPSIYYVHLLLQNQTLRELLGLKDKNGDTPLHLAIQENRFDIVQVFLDTWERERESSRGRHRWLVDLLDLQNKAGVRSMWGIPTSQMKTYVNTMGIIAALLTTITFTAAFAVPGGLIENVGTPVLIERVAFQVFMISDELAMCLSMMVLFCLLWIMATNNRHNSVKILDFSVTLLLASFYATIVTFMTGLFATLFSVKPWTAIVTLILCSLLMLLVHKYLVIKFLIPFKNVIRYFFWMFLRFARKICTKIIKWCTAMARKFIGCCKPKPSNGADGQGRTRQRSVIIV</sequence>
<dbReference type="PROSITE" id="PS50088">
    <property type="entry name" value="ANK_REPEAT"/>
    <property type="match status" value="2"/>
</dbReference>
<evidence type="ECO:0000256" key="3">
    <source>
        <dbReference type="ARBA" id="ARBA00022737"/>
    </source>
</evidence>
<feature type="transmembrane region" description="Helical" evidence="8">
    <location>
        <begin position="602"/>
        <end position="629"/>
    </location>
</feature>
<dbReference type="PANTHER" id="PTHR24186">
    <property type="entry name" value="PROTEIN PHOSPHATASE 1 REGULATORY SUBUNIT"/>
    <property type="match status" value="1"/>
</dbReference>
<dbReference type="Pfam" id="PF00023">
    <property type="entry name" value="Ank"/>
    <property type="match status" value="1"/>
</dbReference>
<dbReference type="OMA" id="QMKTYVN"/>
<keyword evidence="11" id="KW-1185">Reference proteome</keyword>
<accession>A0A803KQH7</accession>
<organism evidence="10 11">
    <name type="scientific">Chenopodium quinoa</name>
    <name type="common">Quinoa</name>
    <dbReference type="NCBI Taxonomy" id="63459"/>
    <lineage>
        <taxon>Eukaryota</taxon>
        <taxon>Viridiplantae</taxon>
        <taxon>Streptophyta</taxon>
        <taxon>Embryophyta</taxon>
        <taxon>Tracheophyta</taxon>
        <taxon>Spermatophyta</taxon>
        <taxon>Magnoliopsida</taxon>
        <taxon>eudicotyledons</taxon>
        <taxon>Gunneridae</taxon>
        <taxon>Pentapetalae</taxon>
        <taxon>Caryophyllales</taxon>
        <taxon>Chenopodiaceae</taxon>
        <taxon>Chenopodioideae</taxon>
        <taxon>Atripliceae</taxon>
        <taxon>Chenopodium</taxon>
    </lineage>
</organism>
<dbReference type="SUPFAM" id="SSF48403">
    <property type="entry name" value="Ankyrin repeat"/>
    <property type="match status" value="1"/>
</dbReference>
<dbReference type="Gramene" id="AUR62001283-RA">
    <property type="protein sequence ID" value="AUR62001283-RA:cds"/>
    <property type="gene ID" value="AUR62001283"/>
</dbReference>
<evidence type="ECO:0000256" key="8">
    <source>
        <dbReference type="SAM" id="Phobius"/>
    </source>
</evidence>
<feature type="transmembrane region" description="Helical" evidence="8">
    <location>
        <begin position="531"/>
        <end position="552"/>
    </location>
</feature>
<evidence type="ECO:0000313" key="11">
    <source>
        <dbReference type="Proteomes" id="UP000596660"/>
    </source>
</evidence>
<dbReference type="AlphaFoldDB" id="A0A803KQH7"/>
<keyword evidence="3" id="KW-0677">Repeat</keyword>
<evidence type="ECO:0000256" key="2">
    <source>
        <dbReference type="ARBA" id="ARBA00022692"/>
    </source>
</evidence>
<feature type="domain" description="PGG" evidence="9">
    <location>
        <begin position="521"/>
        <end position="627"/>
    </location>
</feature>